<gene>
    <name evidence="2" type="ORF">SLS59_004782</name>
</gene>
<keyword evidence="3" id="KW-1185">Reference proteome</keyword>
<feature type="region of interest" description="Disordered" evidence="1">
    <location>
        <begin position="220"/>
        <end position="270"/>
    </location>
</feature>
<proteinExistence type="predicted"/>
<dbReference type="Proteomes" id="UP001521222">
    <property type="component" value="Unassembled WGS sequence"/>
</dbReference>
<organism evidence="2 3">
    <name type="scientific">Nothophoma quercina</name>
    <dbReference type="NCBI Taxonomy" id="749835"/>
    <lineage>
        <taxon>Eukaryota</taxon>
        <taxon>Fungi</taxon>
        <taxon>Dikarya</taxon>
        <taxon>Ascomycota</taxon>
        <taxon>Pezizomycotina</taxon>
        <taxon>Dothideomycetes</taxon>
        <taxon>Pleosporomycetidae</taxon>
        <taxon>Pleosporales</taxon>
        <taxon>Pleosporineae</taxon>
        <taxon>Didymellaceae</taxon>
        <taxon>Nothophoma</taxon>
    </lineage>
</organism>
<protein>
    <submittedName>
        <fullName evidence="2">Uncharacterized protein</fullName>
    </submittedName>
</protein>
<name>A0ABR3RF95_9PLEO</name>
<evidence type="ECO:0000256" key="1">
    <source>
        <dbReference type="SAM" id="MobiDB-lite"/>
    </source>
</evidence>
<sequence>MRNWGDLDDAAHFLTNRPLPKSNSDIAKELRVVKVLAIIADTIDKHLLQPTYQISNGKWPLSSILYSLARTDARRERVVRGMLLAVLAGERENAKAELSRRIAEDVMRERGVEQIISREDHLDFVNTLEGLLSSVHELWSDVQYSTKVFESSFEDFQGKEFDWAVANVAESESTQSPMQGDEEDVVLLFPKILLVGNEDKCIAPGTIVRKSQISALFKEERRNVRSAEDGPSRARQRPGRTLSMSSSIRNGPTKEPFLSEKAESSKQSNA</sequence>
<dbReference type="EMBL" id="JAKIXB020000013">
    <property type="protein sequence ID" value="KAL1603124.1"/>
    <property type="molecule type" value="Genomic_DNA"/>
</dbReference>
<reference evidence="2 3" key="1">
    <citation type="submission" date="2024-02" db="EMBL/GenBank/DDBJ databases">
        <title>De novo assembly and annotation of 12 fungi associated with fruit tree decline syndrome in Ontario, Canada.</title>
        <authorList>
            <person name="Sulman M."/>
            <person name="Ellouze W."/>
            <person name="Ilyukhin E."/>
        </authorList>
    </citation>
    <scope>NUCLEOTIDE SEQUENCE [LARGE SCALE GENOMIC DNA]</scope>
    <source>
        <strain evidence="2 3">M97-236</strain>
    </source>
</reference>
<evidence type="ECO:0000313" key="2">
    <source>
        <dbReference type="EMBL" id="KAL1603124.1"/>
    </source>
</evidence>
<feature type="compositionally biased region" description="Basic and acidic residues" evidence="1">
    <location>
        <begin position="220"/>
        <end position="232"/>
    </location>
</feature>
<comment type="caution">
    <text evidence="2">The sequence shown here is derived from an EMBL/GenBank/DDBJ whole genome shotgun (WGS) entry which is preliminary data.</text>
</comment>
<evidence type="ECO:0000313" key="3">
    <source>
        <dbReference type="Proteomes" id="UP001521222"/>
    </source>
</evidence>
<accession>A0ABR3RF95</accession>